<accession>A0AAQ3T1A6</accession>
<dbReference type="InterPro" id="IPR004332">
    <property type="entry name" value="Transposase_MuDR"/>
</dbReference>
<dbReference type="InterPro" id="IPR011042">
    <property type="entry name" value="6-blade_b-propeller_TolB-like"/>
</dbReference>
<dbReference type="Gene3D" id="2.120.10.30">
    <property type="entry name" value="TolB, C-terminal domain"/>
    <property type="match status" value="1"/>
</dbReference>
<evidence type="ECO:0000313" key="9">
    <source>
        <dbReference type="Proteomes" id="UP001341281"/>
    </source>
</evidence>
<dbReference type="GO" id="GO:0005773">
    <property type="term" value="C:vacuole"/>
    <property type="evidence" value="ECO:0007669"/>
    <property type="project" value="UniProtKB-SubCell"/>
</dbReference>
<evidence type="ECO:0000256" key="4">
    <source>
        <dbReference type="ARBA" id="ARBA00023180"/>
    </source>
</evidence>
<reference evidence="8 9" key="1">
    <citation type="submission" date="2024-02" db="EMBL/GenBank/DDBJ databases">
        <title>High-quality chromosome-scale genome assembly of Pensacola bahiagrass (Paspalum notatum Flugge var. saurae).</title>
        <authorList>
            <person name="Vega J.M."/>
            <person name="Podio M."/>
            <person name="Orjuela J."/>
            <person name="Siena L.A."/>
            <person name="Pessino S.C."/>
            <person name="Combes M.C."/>
            <person name="Mariac C."/>
            <person name="Albertini E."/>
            <person name="Pupilli F."/>
            <person name="Ortiz J.P.A."/>
            <person name="Leblanc O."/>
        </authorList>
    </citation>
    <scope>NUCLEOTIDE SEQUENCE [LARGE SCALE GENOMIC DNA]</scope>
    <source>
        <strain evidence="8">R1</strain>
        <tissue evidence="8">Leaf</tissue>
    </source>
</reference>
<evidence type="ECO:0008006" key="10">
    <source>
        <dbReference type="Google" id="ProtNLM"/>
    </source>
</evidence>
<dbReference type="PANTHER" id="PTHR10426">
    <property type="entry name" value="STRICTOSIDINE SYNTHASE-RELATED"/>
    <property type="match status" value="1"/>
</dbReference>
<dbReference type="EMBL" id="CP144747">
    <property type="protein sequence ID" value="WVZ64788.1"/>
    <property type="molecule type" value="Genomic_DNA"/>
</dbReference>
<dbReference type="Pfam" id="PF03088">
    <property type="entry name" value="Str_synth"/>
    <property type="match status" value="1"/>
</dbReference>
<keyword evidence="9" id="KW-1185">Reference proteome</keyword>
<evidence type="ECO:0000259" key="6">
    <source>
        <dbReference type="Pfam" id="PF03088"/>
    </source>
</evidence>
<feature type="domain" description="Transposase MuDR plant" evidence="7">
    <location>
        <begin position="427"/>
        <end position="487"/>
    </location>
</feature>
<organism evidence="8 9">
    <name type="scientific">Paspalum notatum var. saurae</name>
    <dbReference type="NCBI Taxonomy" id="547442"/>
    <lineage>
        <taxon>Eukaryota</taxon>
        <taxon>Viridiplantae</taxon>
        <taxon>Streptophyta</taxon>
        <taxon>Embryophyta</taxon>
        <taxon>Tracheophyta</taxon>
        <taxon>Spermatophyta</taxon>
        <taxon>Magnoliopsida</taxon>
        <taxon>Liliopsida</taxon>
        <taxon>Poales</taxon>
        <taxon>Poaceae</taxon>
        <taxon>PACMAD clade</taxon>
        <taxon>Panicoideae</taxon>
        <taxon>Andropogonodae</taxon>
        <taxon>Paspaleae</taxon>
        <taxon>Paspalinae</taxon>
        <taxon>Paspalum</taxon>
    </lineage>
</organism>
<proteinExistence type="inferred from homology"/>
<keyword evidence="3" id="KW-0926">Vacuole</keyword>
<dbReference type="InterPro" id="IPR018119">
    <property type="entry name" value="Strictosidine_synth_cons-reg"/>
</dbReference>
<protein>
    <recommendedName>
        <fullName evidence="10">Strictosidine synthase conserved region domain-containing protein</fullName>
    </recommendedName>
</protein>
<dbReference type="FunFam" id="2.120.10.30:FF:000048">
    <property type="entry name" value="Protein strictosidine synthase-like 10"/>
    <property type="match status" value="1"/>
</dbReference>
<evidence type="ECO:0000256" key="5">
    <source>
        <dbReference type="SAM" id="SignalP"/>
    </source>
</evidence>
<dbReference type="SUPFAM" id="SSF63829">
    <property type="entry name" value="Calcium-dependent phosphotriesterase"/>
    <property type="match status" value="1"/>
</dbReference>
<keyword evidence="4" id="KW-0325">Glycoprotein</keyword>
<evidence type="ECO:0000256" key="1">
    <source>
        <dbReference type="ARBA" id="ARBA00004116"/>
    </source>
</evidence>
<keyword evidence="5" id="KW-0732">Signal</keyword>
<comment type="similarity">
    <text evidence="2">Belongs to the strictosidine synthase family.</text>
</comment>
<dbReference type="Proteomes" id="UP001341281">
    <property type="component" value="Chromosome 03"/>
</dbReference>
<evidence type="ECO:0000259" key="7">
    <source>
        <dbReference type="Pfam" id="PF03108"/>
    </source>
</evidence>
<dbReference type="PANTHER" id="PTHR10426:SF31">
    <property type="entry name" value="STRICTOSIDINE SYNTHASE 3"/>
    <property type="match status" value="1"/>
</dbReference>
<evidence type="ECO:0000313" key="8">
    <source>
        <dbReference type="EMBL" id="WVZ64788.1"/>
    </source>
</evidence>
<name>A0AAQ3T1A6_PASNO</name>
<feature type="signal peptide" evidence="5">
    <location>
        <begin position="1"/>
        <end position="27"/>
    </location>
</feature>
<evidence type="ECO:0000256" key="2">
    <source>
        <dbReference type="ARBA" id="ARBA00009191"/>
    </source>
</evidence>
<dbReference type="Pfam" id="PF03108">
    <property type="entry name" value="DBD_Tnp_Mut"/>
    <property type="match status" value="1"/>
</dbReference>
<sequence>MAAHARPLHPYYYLVLLLIMLLPLAAAAESSYETKSLDPGLVVMTLPEPVSGPESLAFDGRGGGPYSGVSDGRILRWQGRLRGWTDFAYNSKHKSVAICSPEKKLVVPESVCGRPLGLQFHRRSGDLYVADAYLGLLRVPARGGLAEVVAAEAGGVPFNFLNGLDVDQRTGDVYFTDSSTTFRRSDYQLVVALGDATGRLLRYDWRARRVAVLHGELSYPNGVAVSADGTHVVVAHTALCELRRYWVRGARAGTSEPFAELPGYPDNVRPDGSGGYWVALSGGGGGGDAAPPTVAVRVSREGNVTEALDGFSFVSVSEVAERGGALWLGDDCSSGEDEEAGEILSQFKVFKRKLKTGDVGSLDDFVLEKRNRKPTEFIEIEGEGDETPYEESYEDESVEEVGSDGELIKKRDCYRRFDATNPSCPFEIGMKFTGKREFKEAMVRYCLRERKVIKYLKDDDSRVRVKCDWAHCPWVCLCSKNSRTESWQVATLVDEHTCPQEETISMLQLRGLLKSMRNSYCQTLVETLCR</sequence>
<dbReference type="GO" id="GO:0016787">
    <property type="term" value="F:hydrolase activity"/>
    <property type="evidence" value="ECO:0007669"/>
    <property type="project" value="TreeGrafter"/>
</dbReference>
<feature type="domain" description="Strictosidine synthase conserved region" evidence="6">
    <location>
        <begin position="162"/>
        <end position="249"/>
    </location>
</feature>
<dbReference type="GO" id="GO:0012505">
    <property type="term" value="C:endomembrane system"/>
    <property type="evidence" value="ECO:0007669"/>
    <property type="project" value="TreeGrafter"/>
</dbReference>
<comment type="subcellular location">
    <subcellularLocation>
        <location evidence="1">Vacuole</location>
    </subcellularLocation>
</comment>
<feature type="chain" id="PRO_5042970939" description="Strictosidine synthase conserved region domain-containing protein" evidence="5">
    <location>
        <begin position="28"/>
        <end position="530"/>
    </location>
</feature>
<gene>
    <name evidence="8" type="ORF">U9M48_014262</name>
</gene>
<evidence type="ECO:0000256" key="3">
    <source>
        <dbReference type="ARBA" id="ARBA00022554"/>
    </source>
</evidence>
<dbReference type="AlphaFoldDB" id="A0AAQ3T1A6"/>